<feature type="transmembrane region" description="Helical" evidence="1">
    <location>
        <begin position="12"/>
        <end position="34"/>
    </location>
</feature>
<dbReference type="EMBL" id="QSFO01000004">
    <property type="protein sequence ID" value="RHA55564.1"/>
    <property type="molecule type" value="Genomic_DNA"/>
</dbReference>
<feature type="domain" description="PAC" evidence="2">
    <location>
        <begin position="408"/>
        <end position="460"/>
    </location>
</feature>
<keyword evidence="1" id="KW-1133">Transmembrane helix</keyword>
<protein>
    <submittedName>
        <fullName evidence="4">GGDEF domain-containing protein</fullName>
    </submittedName>
</protein>
<dbReference type="Pfam" id="PF00990">
    <property type="entry name" value="GGDEF"/>
    <property type="match status" value="1"/>
</dbReference>
<evidence type="ECO:0000313" key="4">
    <source>
        <dbReference type="EMBL" id="RHA20663.1"/>
    </source>
</evidence>
<dbReference type="SUPFAM" id="SSF55073">
    <property type="entry name" value="Nucleotide cyclase"/>
    <property type="match status" value="1"/>
</dbReference>
<dbReference type="Gene3D" id="3.30.450.20">
    <property type="entry name" value="PAS domain"/>
    <property type="match status" value="1"/>
</dbReference>
<dbReference type="PANTHER" id="PTHR45138">
    <property type="entry name" value="REGULATORY COMPONENTS OF SENSORY TRANSDUCTION SYSTEM"/>
    <property type="match status" value="1"/>
</dbReference>
<dbReference type="SMART" id="SM00267">
    <property type="entry name" value="GGDEF"/>
    <property type="match status" value="1"/>
</dbReference>
<keyword evidence="7" id="KW-1185">Reference proteome</keyword>
<dbReference type="PANTHER" id="PTHR45138:SF9">
    <property type="entry name" value="DIGUANYLATE CYCLASE DGCM-RELATED"/>
    <property type="match status" value="1"/>
</dbReference>
<dbReference type="InterPro" id="IPR043128">
    <property type="entry name" value="Rev_trsase/Diguanyl_cyclase"/>
</dbReference>
<feature type="transmembrane region" description="Helical" evidence="1">
    <location>
        <begin position="298"/>
        <end position="317"/>
    </location>
</feature>
<dbReference type="RefSeq" id="WP_117969211.1">
    <property type="nucleotide sequence ID" value="NZ_QSFD01000001.1"/>
</dbReference>
<dbReference type="InterPro" id="IPR035965">
    <property type="entry name" value="PAS-like_dom_sf"/>
</dbReference>
<dbReference type="SUPFAM" id="SSF55785">
    <property type="entry name" value="PYP-like sensor domain (PAS domain)"/>
    <property type="match status" value="1"/>
</dbReference>
<evidence type="ECO:0000256" key="1">
    <source>
        <dbReference type="SAM" id="Phobius"/>
    </source>
</evidence>
<dbReference type="GO" id="GO:0052621">
    <property type="term" value="F:diguanylate cyclase activity"/>
    <property type="evidence" value="ECO:0007669"/>
    <property type="project" value="TreeGrafter"/>
</dbReference>
<dbReference type="NCBIfam" id="TIGR00254">
    <property type="entry name" value="GGDEF"/>
    <property type="match status" value="1"/>
</dbReference>
<evidence type="ECO:0000259" key="3">
    <source>
        <dbReference type="PROSITE" id="PS50887"/>
    </source>
</evidence>
<keyword evidence="1" id="KW-0812">Transmembrane</keyword>
<keyword evidence="1" id="KW-0472">Membrane</keyword>
<dbReference type="Gene3D" id="3.30.70.270">
    <property type="match status" value="1"/>
</dbReference>
<evidence type="ECO:0000313" key="7">
    <source>
        <dbReference type="Proteomes" id="UP000284779"/>
    </source>
</evidence>
<proteinExistence type="predicted"/>
<gene>
    <name evidence="5" type="ORF">DW929_04350</name>
    <name evidence="4" type="ORF">DW944_00400</name>
</gene>
<dbReference type="InterPro" id="IPR000160">
    <property type="entry name" value="GGDEF_dom"/>
</dbReference>
<accession>A0A413RD12</accession>
<dbReference type="FunFam" id="3.30.70.270:FF:000001">
    <property type="entry name" value="Diguanylate cyclase domain protein"/>
    <property type="match status" value="1"/>
</dbReference>
<dbReference type="InterPro" id="IPR029787">
    <property type="entry name" value="Nucleotide_cyclase"/>
</dbReference>
<evidence type="ECO:0000313" key="6">
    <source>
        <dbReference type="Proteomes" id="UP000284598"/>
    </source>
</evidence>
<evidence type="ECO:0000259" key="2">
    <source>
        <dbReference type="PROSITE" id="PS50113"/>
    </source>
</evidence>
<dbReference type="PROSITE" id="PS50887">
    <property type="entry name" value="GGDEF"/>
    <property type="match status" value="1"/>
</dbReference>
<feature type="domain" description="GGDEF" evidence="3">
    <location>
        <begin position="488"/>
        <end position="616"/>
    </location>
</feature>
<dbReference type="Proteomes" id="UP000284779">
    <property type="component" value="Unassembled WGS sequence"/>
</dbReference>
<dbReference type="AlphaFoldDB" id="A0A413RD12"/>
<dbReference type="Proteomes" id="UP000284598">
    <property type="component" value="Unassembled WGS sequence"/>
</dbReference>
<dbReference type="CDD" id="cd01949">
    <property type="entry name" value="GGDEF"/>
    <property type="match status" value="1"/>
</dbReference>
<reference evidence="6 7" key="1">
    <citation type="submission" date="2018-08" db="EMBL/GenBank/DDBJ databases">
        <title>A genome reference for cultivated species of the human gut microbiota.</title>
        <authorList>
            <person name="Zou Y."/>
            <person name="Xue W."/>
            <person name="Luo G."/>
        </authorList>
    </citation>
    <scope>NUCLEOTIDE SEQUENCE [LARGE SCALE GENOMIC DNA]</scope>
    <source>
        <strain evidence="5 6">AM43-2</strain>
        <strain evidence="4 7">AM44-11BH</strain>
    </source>
</reference>
<dbReference type="PROSITE" id="PS50113">
    <property type="entry name" value="PAC"/>
    <property type="match status" value="1"/>
</dbReference>
<evidence type="ECO:0000313" key="5">
    <source>
        <dbReference type="EMBL" id="RHA55564.1"/>
    </source>
</evidence>
<name>A0A413RD12_9FIRM</name>
<organism evidence="4 7">
    <name type="scientific">Eubacterium ventriosum</name>
    <dbReference type="NCBI Taxonomy" id="39496"/>
    <lineage>
        <taxon>Bacteria</taxon>
        <taxon>Bacillati</taxon>
        <taxon>Bacillota</taxon>
        <taxon>Clostridia</taxon>
        <taxon>Eubacteriales</taxon>
        <taxon>Eubacteriaceae</taxon>
        <taxon>Eubacterium</taxon>
    </lineage>
</organism>
<comment type="caution">
    <text evidence="4">The sequence shown here is derived from an EMBL/GenBank/DDBJ whole genome shotgun (WGS) entry which is preliminary data.</text>
</comment>
<sequence>MKSSKSLKGKVRAIRILIVAIGIIALITVIWTFVNISNKRTEEVFNTVIEDLLEKNHRNGMEEILNNMDTMQKLMSSIAVTYDTSGESPESQWSKLYFEDLEDLENVSGVKYYSVEQLQDKSVVEQQMHLSETKINALINSGAMAISDVFNSGKYNGINTFCMAMPVRQKGRNIGALVCYIQADMLLAQVDEKRDSMVNRYLMHSNGQIILNGGNDAVGNNFFNKIKEGGAYKKEIGTVENGIGNSAIDNIYTIHQDGKADIHAMFTSIGYNDWVFVSVFQSEDIENYSLLIKQNGEVILVAMTLIILFGLVIVVAIKHSIKKRVNQRQVQYDLLSKFSDVVLFQYDINKKRLTFTNNVMDRFSIDSSEIMEPFEEGKEIKAVNPEDMETLKMLIHRAKTDNSMKQINMIAMRMLDINGEYRWVNLQGDIEFGKDKKPKYIVGKITDIQDQKVKETQLESKALTDPLTQIYNRRGLEQKVMENMGKCNKGCFMLIDIDDFKHVNDTYGHETGDKVLTEVATALTNVFRKEDVIGRYGGDEFVVFMPDICDQSVIKKRADSVQKSLNDFKEIQIGTSIGIALYPENGTEYESLFNKADEAMYYSKTHGKGQAHISQK</sequence>
<dbReference type="InterPro" id="IPR000700">
    <property type="entry name" value="PAS-assoc_C"/>
</dbReference>
<dbReference type="InterPro" id="IPR050469">
    <property type="entry name" value="Diguanylate_Cyclase"/>
</dbReference>
<dbReference type="EMBL" id="QSFD01000001">
    <property type="protein sequence ID" value="RHA20663.1"/>
    <property type="molecule type" value="Genomic_DNA"/>
</dbReference>